<sequence length="356" mass="41318">MKEKMVSVIIPTYNRAGYLIEAIESVLNQTYNDIEIIVVDDGSSDDTQEKLKPYKDKIEYVYIENGGPARARNVGMQMARGKYIAFLDSDDLYYPYKIEIQAGFLDKHHDVALICSELSAVDDNKILDELHLKNYHKSAFTGSEATYENIYSKSFSVADGGLKLEKWEDRKIYIGDVFDKYYKELILSTNTVMFRRSLLESIGLQHEPYWYFEDYDFVLRIAKSHLVAFIDVPTYKLRYHGDQISTTWNKSNGAEVLVKKHTNLIEIAERHGLNDKNYYSRNKTAVDKKLGRLNRTLAITLMKTGKNTKHARKYLRGCAKYNKPEYLLWLLTLTPFILRRLSFKVGSMLDVINLNF</sequence>
<dbReference type="AlphaFoldDB" id="A0A3B0RJ26"/>
<dbReference type="Pfam" id="PF00535">
    <property type="entry name" value="Glycos_transf_2"/>
    <property type="match status" value="1"/>
</dbReference>
<feature type="domain" description="Glycosyltransferase 2-like" evidence="1">
    <location>
        <begin position="7"/>
        <end position="167"/>
    </location>
</feature>
<gene>
    <name evidence="2" type="ORF">MNBD_DELTA01-505</name>
</gene>
<dbReference type="SUPFAM" id="SSF53448">
    <property type="entry name" value="Nucleotide-diphospho-sugar transferases"/>
    <property type="match status" value="1"/>
</dbReference>
<accession>A0A3B0RJ26</accession>
<dbReference type="InterPro" id="IPR001173">
    <property type="entry name" value="Glyco_trans_2-like"/>
</dbReference>
<protein>
    <recommendedName>
        <fullName evidence="1">Glycosyltransferase 2-like domain-containing protein</fullName>
    </recommendedName>
</protein>
<name>A0A3B0RJ26_9ZZZZ</name>
<dbReference type="Gene3D" id="3.90.550.10">
    <property type="entry name" value="Spore Coat Polysaccharide Biosynthesis Protein SpsA, Chain A"/>
    <property type="match status" value="1"/>
</dbReference>
<evidence type="ECO:0000259" key="1">
    <source>
        <dbReference type="Pfam" id="PF00535"/>
    </source>
</evidence>
<evidence type="ECO:0000313" key="2">
    <source>
        <dbReference type="EMBL" id="VAV83415.1"/>
    </source>
</evidence>
<dbReference type="PANTHER" id="PTHR22916:SF3">
    <property type="entry name" value="UDP-GLCNAC:BETAGAL BETA-1,3-N-ACETYLGLUCOSAMINYLTRANSFERASE-LIKE PROTEIN 1"/>
    <property type="match status" value="1"/>
</dbReference>
<proteinExistence type="predicted"/>
<dbReference type="EMBL" id="UOEA01000039">
    <property type="protein sequence ID" value="VAV83415.1"/>
    <property type="molecule type" value="Genomic_DNA"/>
</dbReference>
<organism evidence="2">
    <name type="scientific">hydrothermal vent metagenome</name>
    <dbReference type="NCBI Taxonomy" id="652676"/>
    <lineage>
        <taxon>unclassified sequences</taxon>
        <taxon>metagenomes</taxon>
        <taxon>ecological metagenomes</taxon>
    </lineage>
</organism>
<reference evidence="2" key="1">
    <citation type="submission" date="2018-06" db="EMBL/GenBank/DDBJ databases">
        <authorList>
            <person name="Zhirakovskaya E."/>
        </authorList>
    </citation>
    <scope>NUCLEOTIDE SEQUENCE</scope>
</reference>
<dbReference type="CDD" id="cd00761">
    <property type="entry name" value="Glyco_tranf_GTA_type"/>
    <property type="match status" value="1"/>
</dbReference>
<dbReference type="InterPro" id="IPR029044">
    <property type="entry name" value="Nucleotide-diphossugar_trans"/>
</dbReference>
<dbReference type="GO" id="GO:0016758">
    <property type="term" value="F:hexosyltransferase activity"/>
    <property type="evidence" value="ECO:0007669"/>
    <property type="project" value="UniProtKB-ARBA"/>
</dbReference>
<dbReference type="PANTHER" id="PTHR22916">
    <property type="entry name" value="GLYCOSYLTRANSFERASE"/>
    <property type="match status" value="1"/>
</dbReference>